<feature type="compositionally biased region" description="Low complexity" evidence="5">
    <location>
        <begin position="364"/>
        <end position="380"/>
    </location>
</feature>
<evidence type="ECO:0000256" key="3">
    <source>
        <dbReference type="ARBA" id="ARBA00023242"/>
    </source>
</evidence>
<protein>
    <recommendedName>
        <fullName evidence="6">HMG box domain-containing protein</fullName>
    </recommendedName>
</protein>
<dbReference type="PROSITE" id="PS50118">
    <property type="entry name" value="HMG_BOX_2"/>
    <property type="match status" value="1"/>
</dbReference>
<organism evidence="7">
    <name type="scientific">Lepeophtheirus salmonis</name>
    <name type="common">Salmon louse</name>
    <name type="synonym">Caligus salmonis</name>
    <dbReference type="NCBI Taxonomy" id="72036"/>
    <lineage>
        <taxon>Eukaryota</taxon>
        <taxon>Metazoa</taxon>
        <taxon>Ecdysozoa</taxon>
        <taxon>Arthropoda</taxon>
        <taxon>Crustacea</taxon>
        <taxon>Multicrustacea</taxon>
        <taxon>Hexanauplia</taxon>
        <taxon>Copepoda</taxon>
        <taxon>Siphonostomatoida</taxon>
        <taxon>Caligidae</taxon>
        <taxon>Lepeophtheirus</taxon>
    </lineage>
</organism>
<feature type="compositionally biased region" description="Polar residues" evidence="5">
    <location>
        <begin position="559"/>
        <end position="568"/>
    </location>
</feature>
<feature type="region of interest" description="Disordered" evidence="5">
    <location>
        <begin position="589"/>
        <end position="613"/>
    </location>
</feature>
<feature type="compositionally biased region" description="Low complexity" evidence="5">
    <location>
        <begin position="29"/>
        <end position="42"/>
    </location>
</feature>
<feature type="compositionally biased region" description="Basic residues" evidence="5">
    <location>
        <begin position="258"/>
        <end position="269"/>
    </location>
</feature>
<feature type="non-terminal residue" evidence="7">
    <location>
        <position position="613"/>
    </location>
</feature>
<feature type="compositionally biased region" description="Low complexity" evidence="5">
    <location>
        <begin position="387"/>
        <end position="398"/>
    </location>
</feature>
<dbReference type="OrthoDB" id="10027956at2759"/>
<feature type="compositionally biased region" description="Pro residues" evidence="5">
    <location>
        <begin position="165"/>
        <end position="176"/>
    </location>
</feature>
<dbReference type="InterPro" id="IPR036910">
    <property type="entry name" value="HMG_box_dom_sf"/>
</dbReference>
<dbReference type="PRINTS" id="PR00886">
    <property type="entry name" value="HIGHMOBLTY12"/>
</dbReference>
<proteinExistence type="predicted"/>
<feature type="compositionally biased region" description="Polar residues" evidence="5">
    <location>
        <begin position="415"/>
        <end position="430"/>
    </location>
</feature>
<dbReference type="GO" id="GO:0005634">
    <property type="term" value="C:nucleus"/>
    <property type="evidence" value="ECO:0007669"/>
    <property type="project" value="UniProtKB-SubCell"/>
</dbReference>
<feature type="region of interest" description="Disordered" evidence="5">
    <location>
        <begin position="98"/>
        <end position="131"/>
    </location>
</feature>
<feature type="domain" description="HMG box" evidence="6">
    <location>
        <begin position="274"/>
        <end position="342"/>
    </location>
</feature>
<feature type="compositionally biased region" description="Basic and acidic residues" evidence="5">
    <location>
        <begin position="210"/>
        <end position="221"/>
    </location>
</feature>
<dbReference type="FunFam" id="1.10.30.10:FF:000005">
    <property type="entry name" value="TOX high mobility group box family member 3"/>
    <property type="match status" value="1"/>
</dbReference>
<feature type="region of interest" description="Disordered" evidence="5">
    <location>
        <begin position="346"/>
        <end position="568"/>
    </location>
</feature>
<feature type="compositionally biased region" description="Low complexity" evidence="5">
    <location>
        <begin position="535"/>
        <end position="544"/>
    </location>
</feature>
<keyword evidence="3 4" id="KW-0539">Nucleus</keyword>
<dbReference type="InterPro" id="IPR051365">
    <property type="entry name" value="TOX_HMG-box_domain"/>
</dbReference>
<dbReference type="Gene3D" id="1.10.30.10">
    <property type="entry name" value="High mobility group box domain"/>
    <property type="match status" value="1"/>
</dbReference>
<dbReference type="Pfam" id="PF00505">
    <property type="entry name" value="HMG_box"/>
    <property type="match status" value="1"/>
</dbReference>
<dbReference type="GO" id="GO:0006357">
    <property type="term" value="P:regulation of transcription by RNA polymerase II"/>
    <property type="evidence" value="ECO:0007669"/>
    <property type="project" value="TreeGrafter"/>
</dbReference>
<accession>A0A0K2T735</accession>
<dbReference type="CDD" id="cd21995">
    <property type="entry name" value="HMG-box_TOX-like"/>
    <property type="match status" value="1"/>
</dbReference>
<feature type="compositionally biased region" description="Basic residues" evidence="5">
    <location>
        <begin position="102"/>
        <end position="116"/>
    </location>
</feature>
<dbReference type="InterPro" id="IPR009071">
    <property type="entry name" value="HMG_box_dom"/>
</dbReference>
<name>A0A0K2T735_LEPSM</name>
<feature type="region of interest" description="Disordered" evidence="5">
    <location>
        <begin position="1"/>
        <end position="50"/>
    </location>
</feature>
<evidence type="ECO:0000259" key="6">
    <source>
        <dbReference type="PROSITE" id="PS50118"/>
    </source>
</evidence>
<dbReference type="EMBL" id="HACA01004264">
    <property type="protein sequence ID" value="CDW21625.1"/>
    <property type="molecule type" value="Transcribed_RNA"/>
</dbReference>
<evidence type="ECO:0000256" key="4">
    <source>
        <dbReference type="PROSITE-ProRule" id="PRU00267"/>
    </source>
</evidence>
<feature type="compositionally biased region" description="Pro residues" evidence="5">
    <location>
        <begin position="598"/>
        <end position="613"/>
    </location>
</feature>
<feature type="compositionally biased region" description="Polar residues" evidence="5">
    <location>
        <begin position="200"/>
        <end position="209"/>
    </location>
</feature>
<evidence type="ECO:0000313" key="7">
    <source>
        <dbReference type="EMBL" id="CDW21625.1"/>
    </source>
</evidence>
<dbReference type="PANTHER" id="PTHR45781:SF1">
    <property type="entry name" value="HMG BOX DOMAIN-CONTAINING PROTEIN"/>
    <property type="match status" value="1"/>
</dbReference>
<feature type="compositionally biased region" description="Basic residues" evidence="5">
    <location>
        <begin position="525"/>
        <end position="534"/>
    </location>
</feature>
<evidence type="ECO:0000256" key="2">
    <source>
        <dbReference type="ARBA" id="ARBA00023125"/>
    </source>
</evidence>
<feature type="compositionally biased region" description="Polar residues" evidence="5">
    <location>
        <begin position="347"/>
        <end position="363"/>
    </location>
</feature>
<dbReference type="SMART" id="SM00398">
    <property type="entry name" value="HMG"/>
    <property type="match status" value="1"/>
</dbReference>
<dbReference type="SUPFAM" id="SSF47095">
    <property type="entry name" value="HMG-box"/>
    <property type="match status" value="1"/>
</dbReference>
<comment type="subcellular location">
    <subcellularLocation>
        <location evidence="1">Nucleus</location>
    </subcellularLocation>
</comment>
<dbReference type="AlphaFoldDB" id="A0A0K2T735"/>
<dbReference type="GO" id="GO:0031490">
    <property type="term" value="F:chromatin DNA binding"/>
    <property type="evidence" value="ECO:0007669"/>
    <property type="project" value="TreeGrafter"/>
</dbReference>
<feature type="DNA-binding region" description="HMG box" evidence="4">
    <location>
        <begin position="274"/>
        <end position="342"/>
    </location>
</feature>
<feature type="compositionally biased region" description="Low complexity" evidence="5">
    <location>
        <begin position="462"/>
        <end position="491"/>
    </location>
</feature>
<evidence type="ECO:0000256" key="5">
    <source>
        <dbReference type="SAM" id="MobiDB-lite"/>
    </source>
</evidence>
<evidence type="ECO:0000256" key="1">
    <source>
        <dbReference type="ARBA" id="ARBA00004123"/>
    </source>
</evidence>
<dbReference type="PANTHER" id="PTHR45781">
    <property type="entry name" value="AGAP000281-PA"/>
    <property type="match status" value="1"/>
</dbReference>
<reference evidence="7" key="1">
    <citation type="submission" date="2014-05" db="EMBL/GenBank/DDBJ databases">
        <authorList>
            <person name="Chronopoulou M."/>
        </authorList>
    </citation>
    <scope>NUCLEOTIDE SEQUENCE</scope>
    <source>
        <tissue evidence="7">Whole organism</tissue>
    </source>
</reference>
<feature type="region of interest" description="Disordered" evidence="5">
    <location>
        <begin position="159"/>
        <end position="279"/>
    </location>
</feature>
<sequence length="613" mass="64396">MLTTSVGYHSEHLKMDPDGMALGGGNTHPDPFSGGSPPFTGGNEEEFEPVQLPPGALSEEQQAAVQQSHSALHSLHHPGASVASSHYPPHYSHLSAQLYHQQHSHHSHPHPHHSHHPQQPPPPSQWNPYGMNGYVGTGATGGGYHPLHHAPPMDASSYYYSSASGPPPNAQPPPSTYHPSNPSGGGQQSMALPGGPSPAGSHNTPSPQAHSEDGDNSDPHLRNNNVLKRPAVDYSSSSPHVHSLMNPGSYHPPLPPAKKAKAPKRKKKRDPNEPQKPVSAYALFFRDSQANIKAANPNAAFGDVSKIVASMWDGLDPDNKAAYKKRTENAKKEYLKKLAAYRASLVSKGSGSPINESGSTSVAGSNPSSAPPSSSNNHPPSYGPGAGPYAPYSYGEPPNNSNTGMKPSPNDGYNGPNSTPYPNSQQQLPRQPSYGPPVGAYLHPNQQMSNGGYGHHHPVSHPPSSVLPPNSTAPSDNRSSSSPPSGPSPLDSRTHLDPTTGHLVETEGGGAPPNGSNSNNANGAHHLHQQHHPHSSSGSNSSNNRGRRPLSCARPGCNNPISSNEAWSSNSEFCSNECVVGQCRDVYSSWSGASGPPSTAPPPPPPPNGQVQT</sequence>
<feature type="compositionally biased region" description="Low complexity" evidence="5">
    <location>
        <begin position="513"/>
        <end position="524"/>
    </location>
</feature>
<keyword evidence="2 4" id="KW-0238">DNA-binding</keyword>